<dbReference type="GO" id="GO:0004725">
    <property type="term" value="F:protein tyrosine phosphatase activity"/>
    <property type="evidence" value="ECO:0007669"/>
    <property type="project" value="InterPro"/>
</dbReference>
<dbReference type="SMART" id="SM00194">
    <property type="entry name" value="PTPc"/>
    <property type="match status" value="1"/>
</dbReference>
<evidence type="ECO:0000313" key="2">
    <source>
        <dbReference type="EMBL" id="KAK5966216.1"/>
    </source>
</evidence>
<keyword evidence="3" id="KW-1185">Reference proteome</keyword>
<dbReference type="AlphaFoldDB" id="A0AAN8EQW0"/>
<dbReference type="PRINTS" id="PR00700">
    <property type="entry name" value="PRTYPHPHTASE"/>
</dbReference>
<proteinExistence type="predicted"/>
<dbReference type="EMBL" id="WIXE01023719">
    <property type="protein sequence ID" value="KAK5966216.1"/>
    <property type="molecule type" value="Genomic_DNA"/>
</dbReference>
<dbReference type="Gene3D" id="3.90.190.10">
    <property type="entry name" value="Protein tyrosine phosphatase superfamily"/>
    <property type="match status" value="1"/>
</dbReference>
<dbReference type="Pfam" id="PF00102">
    <property type="entry name" value="Y_phosphatase"/>
    <property type="match status" value="1"/>
</dbReference>
<dbReference type="PANTHER" id="PTHR46163:SF10">
    <property type="entry name" value="PROTEIN-TYROSINE PHOSPHATASE-RELATED"/>
    <property type="match status" value="1"/>
</dbReference>
<accession>A0AAN8EQW0</accession>
<reference evidence="2 3" key="1">
    <citation type="submission" date="2019-10" db="EMBL/GenBank/DDBJ databases">
        <title>Assembly and Annotation for the nematode Trichostrongylus colubriformis.</title>
        <authorList>
            <person name="Martin J."/>
        </authorList>
    </citation>
    <scope>NUCLEOTIDE SEQUENCE [LARGE SCALE GENOMIC DNA]</scope>
    <source>
        <strain evidence="2">G859</strain>
        <tissue evidence="2">Whole worm</tissue>
    </source>
</reference>
<protein>
    <submittedName>
        <fullName evidence="2">Tyrosine-protein phosphatase domain-containing protein</fullName>
    </submittedName>
</protein>
<evidence type="ECO:0000259" key="1">
    <source>
        <dbReference type="PROSITE" id="PS50055"/>
    </source>
</evidence>
<dbReference type="InterPro" id="IPR000242">
    <property type="entry name" value="PTP_cat"/>
</dbReference>
<evidence type="ECO:0000313" key="3">
    <source>
        <dbReference type="Proteomes" id="UP001331761"/>
    </source>
</evidence>
<gene>
    <name evidence="2" type="ORF">GCK32_012283</name>
</gene>
<feature type="domain" description="Tyrosine-protein phosphatase" evidence="1">
    <location>
        <begin position="5"/>
        <end position="104"/>
    </location>
</feature>
<dbReference type="InterPro" id="IPR029021">
    <property type="entry name" value="Prot-tyrosine_phosphatase-like"/>
</dbReference>
<organism evidence="2 3">
    <name type="scientific">Trichostrongylus colubriformis</name>
    <name type="common">Black scour worm</name>
    <dbReference type="NCBI Taxonomy" id="6319"/>
    <lineage>
        <taxon>Eukaryota</taxon>
        <taxon>Metazoa</taxon>
        <taxon>Ecdysozoa</taxon>
        <taxon>Nematoda</taxon>
        <taxon>Chromadorea</taxon>
        <taxon>Rhabditida</taxon>
        <taxon>Rhabditina</taxon>
        <taxon>Rhabditomorpha</taxon>
        <taxon>Strongyloidea</taxon>
        <taxon>Trichostrongylidae</taxon>
        <taxon>Trichostrongylus</taxon>
    </lineage>
</organism>
<dbReference type="PROSITE" id="PS50055">
    <property type="entry name" value="TYR_PHOSPHATASE_PTP"/>
    <property type="match status" value="1"/>
</dbReference>
<feature type="non-terminal residue" evidence="2">
    <location>
        <position position="1"/>
    </location>
</feature>
<dbReference type="InterPro" id="IPR052782">
    <property type="entry name" value="Oocyte-zygote_transition_reg"/>
</dbReference>
<dbReference type="Proteomes" id="UP001331761">
    <property type="component" value="Unassembled WGS sequence"/>
</dbReference>
<dbReference type="SUPFAM" id="SSF52799">
    <property type="entry name" value="(Phosphotyrosine protein) phosphatases II"/>
    <property type="match status" value="1"/>
</dbReference>
<comment type="caution">
    <text evidence="2">The sequence shown here is derived from an EMBL/GenBank/DDBJ whole genome shotgun (WGS) entry which is preliminary data.</text>
</comment>
<sequence>NTTVLRKEFVKNKKYKPSDYTFEAYKKHEAKNRYDDVICIDATRVILKGRPPEDDYIHANWMVMPDSQKYICTQGPIQETITDFWHMIFTEKGNVIVMLCDFKEGNTVLPPSAVKSRFFALGSERHGRECKGS</sequence>
<dbReference type="PANTHER" id="PTHR46163">
    <property type="entry name" value="TYROSINE-PROTEIN PHOSPHATASE-RELATED"/>
    <property type="match status" value="1"/>
</dbReference>
<name>A0AAN8EQW0_TRICO</name>